<keyword evidence="2" id="KW-0489">Methyltransferase</keyword>
<dbReference type="PANTHER" id="PTHR43591:SF110">
    <property type="entry name" value="RHODANESE DOMAIN-CONTAINING PROTEIN"/>
    <property type="match status" value="1"/>
</dbReference>
<dbReference type="Proteomes" id="UP000217895">
    <property type="component" value="Chromosome"/>
</dbReference>
<feature type="domain" description="Methyltransferase" evidence="1">
    <location>
        <begin position="189"/>
        <end position="286"/>
    </location>
</feature>
<accession>A0A1Z4JFT8</accession>
<dbReference type="InterPro" id="IPR041698">
    <property type="entry name" value="Methyltransf_25"/>
</dbReference>
<dbReference type="InterPro" id="IPR029063">
    <property type="entry name" value="SAM-dependent_MTases_sf"/>
</dbReference>
<dbReference type="SUPFAM" id="SSF53335">
    <property type="entry name" value="S-adenosyl-L-methionine-dependent methyltransferases"/>
    <property type="match status" value="1"/>
</dbReference>
<dbReference type="GO" id="GO:0008168">
    <property type="term" value="F:methyltransferase activity"/>
    <property type="evidence" value="ECO:0007669"/>
    <property type="project" value="UniProtKB-KW"/>
</dbReference>
<reference evidence="2 3" key="1">
    <citation type="submission" date="2017-06" db="EMBL/GenBank/DDBJ databases">
        <title>Genome sequencing of cyanobaciteial culture collection at National Institute for Environmental Studies (NIES).</title>
        <authorList>
            <person name="Hirose Y."/>
            <person name="Shimura Y."/>
            <person name="Fujisawa T."/>
            <person name="Nakamura Y."/>
            <person name="Kawachi M."/>
        </authorList>
    </citation>
    <scope>NUCLEOTIDE SEQUENCE [LARGE SCALE GENOMIC DNA]</scope>
    <source>
        <strain evidence="2 3">NIES-2135</strain>
    </source>
</reference>
<gene>
    <name evidence="2" type="ORF">NIES2135_24250</name>
</gene>
<evidence type="ECO:0000313" key="3">
    <source>
        <dbReference type="Proteomes" id="UP000217895"/>
    </source>
</evidence>
<keyword evidence="3" id="KW-1185">Reference proteome</keyword>
<dbReference type="PANTHER" id="PTHR43591">
    <property type="entry name" value="METHYLTRANSFERASE"/>
    <property type="match status" value="1"/>
</dbReference>
<proteinExistence type="predicted"/>
<dbReference type="AlphaFoldDB" id="A0A1Z4JFT8"/>
<evidence type="ECO:0000259" key="1">
    <source>
        <dbReference type="Pfam" id="PF13649"/>
    </source>
</evidence>
<dbReference type="CDD" id="cd02440">
    <property type="entry name" value="AdoMet_MTases"/>
    <property type="match status" value="1"/>
</dbReference>
<dbReference type="EMBL" id="AP018203">
    <property type="protein sequence ID" value="BAY55601.1"/>
    <property type="molecule type" value="Genomic_DNA"/>
</dbReference>
<organism evidence="2 3">
    <name type="scientific">Leptolyngbya boryana NIES-2135</name>
    <dbReference type="NCBI Taxonomy" id="1973484"/>
    <lineage>
        <taxon>Bacteria</taxon>
        <taxon>Bacillati</taxon>
        <taxon>Cyanobacteriota</taxon>
        <taxon>Cyanophyceae</taxon>
        <taxon>Leptolyngbyales</taxon>
        <taxon>Leptolyngbyaceae</taxon>
        <taxon>Leptolyngbya group</taxon>
        <taxon>Leptolyngbya</taxon>
    </lineage>
</organism>
<dbReference type="Gene3D" id="3.40.50.150">
    <property type="entry name" value="Vaccinia Virus protein VP39"/>
    <property type="match status" value="1"/>
</dbReference>
<evidence type="ECO:0000313" key="2">
    <source>
        <dbReference type="EMBL" id="BAY55601.1"/>
    </source>
</evidence>
<keyword evidence="2" id="KW-0808">Transferase</keyword>
<sequence length="371" mass="42138">MPDTLTKLAYQTFQQGKSYFGLMHKAVSTQVLNLVAPPSIEQKRKAKPLSLELIQTIQKRMAEVLEADWQDVEKGVYPASLVFDNPWEDFFRYYPVMWFDMPEMWQRVNAKRYQEFDAGVETEGLPSYYVQNFHHQTNGYLTDTSANLYDLQVEILFNGTADPMRRRILAPLKEGLKAFSDVLPSQIKVLDVACGTGRTLRNIRGMLPKASLYGVDLSAAYLRKANQLLSQFEGTLPQLVQGNAEELPYLDNYFHAVTSVFLFHELPPQARQNVINEAFRVVKPGGTFIICDSIQMSDSPELAPAMEGFPETFHEPYYRHYMTDDLVARLKEAGFGEVSEQVHFMSKYLIARKPGVVAPEVTKVATGIAIE</sequence>
<name>A0A1Z4JFT8_LEPBY</name>
<dbReference type="GO" id="GO:0032259">
    <property type="term" value="P:methylation"/>
    <property type="evidence" value="ECO:0007669"/>
    <property type="project" value="UniProtKB-KW"/>
</dbReference>
<dbReference type="Pfam" id="PF13649">
    <property type="entry name" value="Methyltransf_25"/>
    <property type="match status" value="1"/>
</dbReference>
<protein>
    <submittedName>
        <fullName evidence="2">Type 11 methyltransferase</fullName>
    </submittedName>
</protein>